<proteinExistence type="predicted"/>
<evidence type="ECO:0000313" key="3">
    <source>
        <dbReference type="Proteomes" id="UP001501777"/>
    </source>
</evidence>
<comment type="caution">
    <text evidence="2">The sequence shown here is derived from an EMBL/GenBank/DDBJ whole genome shotgun (WGS) entry which is preliminary data.</text>
</comment>
<evidence type="ECO:0000256" key="1">
    <source>
        <dbReference type="SAM" id="MobiDB-lite"/>
    </source>
</evidence>
<feature type="compositionally biased region" description="Low complexity" evidence="1">
    <location>
        <begin position="65"/>
        <end position="74"/>
    </location>
</feature>
<gene>
    <name evidence="2" type="ORF">GCM10010276_76660</name>
</gene>
<dbReference type="EMBL" id="BAAASG010000024">
    <property type="protein sequence ID" value="GAA2516349.1"/>
    <property type="molecule type" value="Genomic_DNA"/>
</dbReference>
<reference evidence="2 3" key="1">
    <citation type="journal article" date="2019" name="Int. J. Syst. Evol. Microbiol.">
        <title>The Global Catalogue of Microorganisms (GCM) 10K type strain sequencing project: providing services to taxonomists for standard genome sequencing and annotation.</title>
        <authorList>
            <consortium name="The Broad Institute Genomics Platform"/>
            <consortium name="The Broad Institute Genome Sequencing Center for Infectious Disease"/>
            <person name="Wu L."/>
            <person name="Ma J."/>
        </authorList>
    </citation>
    <scope>NUCLEOTIDE SEQUENCE [LARGE SCALE GENOMIC DNA]</scope>
    <source>
        <strain evidence="2 3">JCM 4395</strain>
    </source>
</reference>
<name>A0ABN3NC12_STRLO</name>
<accession>A0ABN3NC12</accession>
<dbReference type="Proteomes" id="UP001501777">
    <property type="component" value="Unassembled WGS sequence"/>
</dbReference>
<organism evidence="2 3">
    <name type="scientific">Streptomyces longisporus</name>
    <dbReference type="NCBI Taxonomy" id="1948"/>
    <lineage>
        <taxon>Bacteria</taxon>
        <taxon>Bacillati</taxon>
        <taxon>Actinomycetota</taxon>
        <taxon>Actinomycetes</taxon>
        <taxon>Kitasatosporales</taxon>
        <taxon>Streptomycetaceae</taxon>
        <taxon>Streptomyces</taxon>
    </lineage>
</organism>
<feature type="region of interest" description="Disordered" evidence="1">
    <location>
        <begin position="58"/>
        <end position="88"/>
    </location>
</feature>
<sequence length="88" mass="9342">MPRTITGGAPKHYRSTAAMTRGALSGDSIVRTERWWPPDRGDPPSRGMVGWEIGASTCGPDTRASSRSSHKVSSNPGVVLTGLHRALS</sequence>
<evidence type="ECO:0000313" key="2">
    <source>
        <dbReference type="EMBL" id="GAA2516349.1"/>
    </source>
</evidence>
<feature type="region of interest" description="Disordered" evidence="1">
    <location>
        <begin position="1"/>
        <end position="24"/>
    </location>
</feature>
<keyword evidence="3" id="KW-1185">Reference proteome</keyword>
<protein>
    <submittedName>
        <fullName evidence="2">Uncharacterized protein</fullName>
    </submittedName>
</protein>